<reference evidence="2 3" key="1">
    <citation type="submission" date="2021-02" db="EMBL/GenBank/DDBJ databases">
        <authorList>
            <person name="Ra J.-S."/>
        </authorList>
    </citation>
    <scope>NUCLEOTIDE SEQUENCE [LARGE SCALE GENOMIC DNA]</scope>
    <source>
        <strain evidence="2 3">MMS20-R1-14</strain>
    </source>
</reference>
<name>A0ABS2IXX3_9ACTN</name>
<evidence type="ECO:0000313" key="3">
    <source>
        <dbReference type="Proteomes" id="UP001518872"/>
    </source>
</evidence>
<accession>A0ABS2IXX3</accession>
<dbReference type="Proteomes" id="UP001518872">
    <property type="component" value="Unassembled WGS sequence"/>
</dbReference>
<dbReference type="InterPro" id="IPR025412">
    <property type="entry name" value="DUF4304"/>
</dbReference>
<sequence>MTGSRPLLPTFVEGLAAHLAGYGFTREGGTRIFRRYAPTGDALIMEVQSSDHSTRTTKAFYLNVAFVLAPQWESWRRRTGLPDSALPSSVDGIWRHRIGHPVLSGGDQWRIHSTTAATVAREVRRRVDETVPQLLPMLERDQLFVDAARIFAARSWQVRAWLLAVHGPSEELDRMLARCPPNAARMIRDHLAGSGDGSSGKPPLGRPWPTPGRDDHARPAADAAPAVRGWTAEEDLVPLLRRISGYIAYPYDDLDEAALTGALDDQPADGGFCYPLMGIPPLTVRLARPPGGTRISVEVDGPLDPVLTDRLGTLLTER</sequence>
<organism evidence="2 3">
    <name type="scientific">Micromonospora humida</name>
    <dbReference type="NCBI Taxonomy" id="2809018"/>
    <lineage>
        <taxon>Bacteria</taxon>
        <taxon>Bacillati</taxon>
        <taxon>Actinomycetota</taxon>
        <taxon>Actinomycetes</taxon>
        <taxon>Micromonosporales</taxon>
        <taxon>Micromonosporaceae</taxon>
        <taxon>Micromonospora</taxon>
    </lineage>
</organism>
<keyword evidence="3" id="KW-1185">Reference proteome</keyword>
<proteinExistence type="predicted"/>
<evidence type="ECO:0000313" key="2">
    <source>
        <dbReference type="EMBL" id="MBM7078228.1"/>
    </source>
</evidence>
<evidence type="ECO:0000256" key="1">
    <source>
        <dbReference type="SAM" id="MobiDB-lite"/>
    </source>
</evidence>
<gene>
    <name evidence="2" type="ORF">JQX11_18045</name>
</gene>
<dbReference type="RefSeq" id="WP_204926125.1">
    <property type="nucleotide sequence ID" value="NZ_JAFEUC010000008.1"/>
</dbReference>
<feature type="region of interest" description="Disordered" evidence="1">
    <location>
        <begin position="189"/>
        <end position="225"/>
    </location>
</feature>
<comment type="caution">
    <text evidence="2">The sequence shown here is derived from an EMBL/GenBank/DDBJ whole genome shotgun (WGS) entry which is preliminary data.</text>
</comment>
<protein>
    <submittedName>
        <fullName evidence="2">DUF4304 domain-containing protein</fullName>
    </submittedName>
</protein>
<dbReference type="EMBL" id="JAFEUC010000008">
    <property type="protein sequence ID" value="MBM7078228.1"/>
    <property type="molecule type" value="Genomic_DNA"/>
</dbReference>
<dbReference type="Pfam" id="PF14137">
    <property type="entry name" value="DUF4304"/>
    <property type="match status" value="1"/>
</dbReference>